<feature type="transmembrane region" description="Helical" evidence="8">
    <location>
        <begin position="482"/>
        <end position="502"/>
    </location>
</feature>
<evidence type="ECO:0000256" key="2">
    <source>
        <dbReference type="ARBA" id="ARBA00022475"/>
    </source>
</evidence>
<evidence type="ECO:0000313" key="10">
    <source>
        <dbReference type="Proteomes" id="UP001235720"/>
    </source>
</evidence>
<name>A0ABT7TGV9_9MICO</name>
<evidence type="ECO:0000256" key="4">
    <source>
        <dbReference type="ARBA" id="ARBA00022679"/>
    </source>
</evidence>
<keyword evidence="3" id="KW-0328">Glycosyltransferase</keyword>
<feature type="transmembrane region" description="Helical" evidence="8">
    <location>
        <begin position="337"/>
        <end position="358"/>
    </location>
</feature>
<evidence type="ECO:0000256" key="6">
    <source>
        <dbReference type="ARBA" id="ARBA00022989"/>
    </source>
</evidence>
<feature type="transmembrane region" description="Helical" evidence="8">
    <location>
        <begin position="187"/>
        <end position="205"/>
    </location>
</feature>
<evidence type="ECO:0000256" key="3">
    <source>
        <dbReference type="ARBA" id="ARBA00022676"/>
    </source>
</evidence>
<feature type="transmembrane region" description="Helical" evidence="8">
    <location>
        <begin position="136"/>
        <end position="157"/>
    </location>
</feature>
<accession>A0ABT7TGV9</accession>
<keyword evidence="5 8" id="KW-0812">Transmembrane</keyword>
<evidence type="ECO:0008006" key="11">
    <source>
        <dbReference type="Google" id="ProtNLM"/>
    </source>
</evidence>
<keyword evidence="7 8" id="KW-0472">Membrane</keyword>
<feature type="transmembrane region" description="Helical" evidence="8">
    <location>
        <begin position="404"/>
        <end position="424"/>
    </location>
</feature>
<organism evidence="9 10">
    <name type="scientific">Curtobacterium subtropicum</name>
    <dbReference type="NCBI Taxonomy" id="3055138"/>
    <lineage>
        <taxon>Bacteria</taxon>
        <taxon>Bacillati</taxon>
        <taxon>Actinomycetota</taxon>
        <taxon>Actinomycetes</taxon>
        <taxon>Micrococcales</taxon>
        <taxon>Microbacteriaceae</taxon>
        <taxon>Curtobacterium</taxon>
    </lineage>
</organism>
<feature type="transmembrane region" description="Helical" evidence="8">
    <location>
        <begin position="370"/>
        <end position="389"/>
    </location>
</feature>
<reference evidence="9 10" key="1">
    <citation type="submission" date="2023-06" db="EMBL/GenBank/DDBJ databases">
        <authorList>
            <person name="Feng G."/>
            <person name="Li J."/>
            <person name="Zhu H."/>
        </authorList>
    </citation>
    <scope>NUCLEOTIDE SEQUENCE [LARGE SCALE GENOMIC DNA]</scope>
    <source>
        <strain evidence="9 10">RHCJP20</strain>
    </source>
</reference>
<dbReference type="PANTHER" id="PTHR33908">
    <property type="entry name" value="MANNOSYLTRANSFERASE YKCB-RELATED"/>
    <property type="match status" value="1"/>
</dbReference>
<evidence type="ECO:0000256" key="7">
    <source>
        <dbReference type="ARBA" id="ARBA00023136"/>
    </source>
</evidence>
<evidence type="ECO:0000256" key="8">
    <source>
        <dbReference type="SAM" id="Phobius"/>
    </source>
</evidence>
<dbReference type="Proteomes" id="UP001235720">
    <property type="component" value="Unassembled WGS sequence"/>
</dbReference>
<keyword evidence="10" id="KW-1185">Reference proteome</keyword>
<dbReference type="RefSeq" id="WP_289470428.1">
    <property type="nucleotide sequence ID" value="NZ_JAUCMM010000006.1"/>
</dbReference>
<feature type="transmembrane region" description="Helical" evidence="8">
    <location>
        <begin position="261"/>
        <end position="284"/>
    </location>
</feature>
<evidence type="ECO:0000313" key="9">
    <source>
        <dbReference type="EMBL" id="MDM7888834.1"/>
    </source>
</evidence>
<comment type="caution">
    <text evidence="9">The sequence shown here is derived from an EMBL/GenBank/DDBJ whole genome shotgun (WGS) entry which is preliminary data.</text>
</comment>
<feature type="transmembrane region" description="Helical" evidence="8">
    <location>
        <begin position="436"/>
        <end position="455"/>
    </location>
</feature>
<dbReference type="PANTHER" id="PTHR33908:SF11">
    <property type="entry name" value="MEMBRANE PROTEIN"/>
    <property type="match status" value="1"/>
</dbReference>
<evidence type="ECO:0000256" key="5">
    <source>
        <dbReference type="ARBA" id="ARBA00022692"/>
    </source>
</evidence>
<sequence length="526" mass="55653">MTGPRRVGRATRSELLALAGVSATFVLLLATWAAVNPPLQGPEEAANVDAVLHLLAGRPWPATGHLHFFQGLLAQDVAVRLPPVSERGSIAAIIGDGTEDALRNPMSQHPPTFFAVQAAVALALDAGSRRWDHVVLVMRLVDVLVMAPLPALVWASVRRATRSPRLAVAAAAVLLAVPQMAQVGSSVSVWVPVIVAGALSTWLAVRVFTGDRSWWTLLALGGSVAVGTAVSAAGFLAVPFALVAVLAGQLAPAAARSGRDVLVRVGRCLVVLLVPAVTTGWWYARQFVRTGSPQPDPYPPVRQPRPAGQGPDVVQFAGAFWNGMSDSFLGLLGRYQWPLSPVIVDTATVVALAALVWAGASRRVDRRTMLVVGLFPVTVLVVVLARDWATYVGHLGITVTQGRFLFPAVAALLVVEAIAWRGLVVRRTVRVRLARAVLLVAPVVAVAALGLLYSASFEGLQFRVSAAGRQALWTSLPAGRGALAVLAGLLAVVGLPTAVALWRWFGRDDTVRTVPARLPADRRTDH</sequence>
<dbReference type="EMBL" id="JAUCMM010000006">
    <property type="protein sequence ID" value="MDM7888834.1"/>
    <property type="molecule type" value="Genomic_DNA"/>
</dbReference>
<dbReference type="InterPro" id="IPR050297">
    <property type="entry name" value="LipidA_mod_glycosyltrf_83"/>
</dbReference>
<gene>
    <name evidence="9" type="ORF">QUG98_10250</name>
</gene>
<comment type="subcellular location">
    <subcellularLocation>
        <location evidence="1">Cell membrane</location>
        <topology evidence="1">Multi-pass membrane protein</topology>
    </subcellularLocation>
</comment>
<keyword evidence="6 8" id="KW-1133">Transmembrane helix</keyword>
<feature type="transmembrane region" description="Helical" evidence="8">
    <location>
        <begin position="15"/>
        <end position="35"/>
    </location>
</feature>
<keyword evidence="4" id="KW-0808">Transferase</keyword>
<proteinExistence type="predicted"/>
<protein>
    <recommendedName>
        <fullName evidence="11">Glycosyltransferase RgtA/B/C/D-like domain-containing protein</fullName>
    </recommendedName>
</protein>
<keyword evidence="2" id="KW-1003">Cell membrane</keyword>
<evidence type="ECO:0000256" key="1">
    <source>
        <dbReference type="ARBA" id="ARBA00004651"/>
    </source>
</evidence>